<reference evidence="1 2" key="1">
    <citation type="journal article" date="2021" name="BMC Genomics">
        <title>Datura genome reveals duplications of psychoactive alkaloid biosynthetic genes and high mutation rate following tissue culture.</title>
        <authorList>
            <person name="Rajewski A."/>
            <person name="Carter-House D."/>
            <person name="Stajich J."/>
            <person name="Litt A."/>
        </authorList>
    </citation>
    <scope>NUCLEOTIDE SEQUENCE [LARGE SCALE GENOMIC DNA]</scope>
    <source>
        <strain evidence="1">AR-01</strain>
    </source>
</reference>
<comment type="caution">
    <text evidence="1">The sequence shown here is derived from an EMBL/GenBank/DDBJ whole genome shotgun (WGS) entry which is preliminary data.</text>
</comment>
<name>A0ABS8WKP6_DATST</name>
<proteinExistence type="predicted"/>
<dbReference type="Proteomes" id="UP000823775">
    <property type="component" value="Unassembled WGS sequence"/>
</dbReference>
<gene>
    <name evidence="1" type="ORF">HAX54_045520</name>
</gene>
<accession>A0ABS8WKP6</accession>
<sequence>MAFSSQVGWQCLLSKPDFRSCQSIPLLKAQKAKITKLHDQKFKIAGSIRRSSSRGQRSLIAHSSMLNPDIGRGSFSQSNTIGKFYSSINNKDLNQLALLISEDCFIDDFSFPQSFQGRKEALKFLEQLTTSMGQNTEFSIDNIYEGVDLTAIVNWHLEWKKKEVPFSKGCSYYELSRNGEQLLIKNAQVITESSMKPQILALFNMVTSVFDDFPEIAARFVKNHQATYQLLLNSYKIFVQPFVSPMLVWYKKLWTFAITFLGLITNKLVQFIIKNFRQ</sequence>
<keyword evidence="2" id="KW-1185">Reference proteome</keyword>
<dbReference type="PANTHER" id="PTHR33698:SF7">
    <property type="entry name" value="SNOAL-LIKE DOMAIN-CONTAINING PROTEIN"/>
    <property type="match status" value="1"/>
</dbReference>
<dbReference type="Gene3D" id="3.10.450.50">
    <property type="match status" value="1"/>
</dbReference>
<dbReference type="SUPFAM" id="SSF54427">
    <property type="entry name" value="NTF2-like"/>
    <property type="match status" value="1"/>
</dbReference>
<dbReference type="EMBL" id="JACEIK010007062">
    <property type="protein sequence ID" value="MCE3049684.1"/>
    <property type="molecule type" value="Genomic_DNA"/>
</dbReference>
<organism evidence="1 2">
    <name type="scientific">Datura stramonium</name>
    <name type="common">Jimsonweed</name>
    <name type="synonym">Common thornapple</name>
    <dbReference type="NCBI Taxonomy" id="4076"/>
    <lineage>
        <taxon>Eukaryota</taxon>
        <taxon>Viridiplantae</taxon>
        <taxon>Streptophyta</taxon>
        <taxon>Embryophyta</taxon>
        <taxon>Tracheophyta</taxon>
        <taxon>Spermatophyta</taxon>
        <taxon>Magnoliopsida</taxon>
        <taxon>eudicotyledons</taxon>
        <taxon>Gunneridae</taxon>
        <taxon>Pentapetalae</taxon>
        <taxon>asterids</taxon>
        <taxon>lamiids</taxon>
        <taxon>Solanales</taxon>
        <taxon>Solanaceae</taxon>
        <taxon>Solanoideae</taxon>
        <taxon>Datureae</taxon>
        <taxon>Datura</taxon>
    </lineage>
</organism>
<dbReference type="CDD" id="cd00531">
    <property type="entry name" value="NTF2_like"/>
    <property type="match status" value="1"/>
</dbReference>
<evidence type="ECO:0008006" key="3">
    <source>
        <dbReference type="Google" id="ProtNLM"/>
    </source>
</evidence>
<dbReference type="InterPro" id="IPR032710">
    <property type="entry name" value="NTF2-like_dom_sf"/>
</dbReference>
<protein>
    <recommendedName>
        <fullName evidence="3">SnoaL-like domain-containing protein</fullName>
    </recommendedName>
</protein>
<evidence type="ECO:0000313" key="2">
    <source>
        <dbReference type="Proteomes" id="UP000823775"/>
    </source>
</evidence>
<dbReference type="PANTHER" id="PTHR33698">
    <property type="entry name" value="NUCLEAR TRANSPORT FACTOR 2 (NTF2)-LIKE PROTEIN"/>
    <property type="match status" value="1"/>
</dbReference>
<evidence type="ECO:0000313" key="1">
    <source>
        <dbReference type="EMBL" id="MCE3049684.1"/>
    </source>
</evidence>